<gene>
    <name evidence="3" type="ORF">PSON_ATCC_30995.1.T0580184</name>
</gene>
<dbReference type="InterPro" id="IPR015655">
    <property type="entry name" value="PP2C"/>
</dbReference>
<dbReference type="FunFam" id="3.60.40.10:FF:000051">
    <property type="entry name" value="Protein phosphatase 2C-like protein"/>
    <property type="match status" value="1"/>
</dbReference>
<protein>
    <recommendedName>
        <fullName evidence="2">PPM-type phosphatase domain-containing protein</fullName>
    </recommendedName>
</protein>
<dbReference type="Pfam" id="PF00481">
    <property type="entry name" value="PP2C"/>
    <property type="match status" value="1"/>
</dbReference>
<dbReference type="PROSITE" id="PS51746">
    <property type="entry name" value="PPM_2"/>
    <property type="match status" value="1"/>
</dbReference>
<dbReference type="OrthoDB" id="10264738at2759"/>
<comment type="caution">
    <text evidence="3">The sequence shown here is derived from an EMBL/GenBank/DDBJ whole genome shotgun (WGS) entry which is preliminary data.</text>
</comment>
<accession>A0A8S1NKP9</accession>
<dbReference type="InterPro" id="IPR001932">
    <property type="entry name" value="PPM-type_phosphatase-like_dom"/>
</dbReference>
<dbReference type="AlphaFoldDB" id="A0A8S1NKP9"/>
<organism evidence="3 4">
    <name type="scientific">Paramecium sonneborni</name>
    <dbReference type="NCBI Taxonomy" id="65129"/>
    <lineage>
        <taxon>Eukaryota</taxon>
        <taxon>Sar</taxon>
        <taxon>Alveolata</taxon>
        <taxon>Ciliophora</taxon>
        <taxon>Intramacronucleata</taxon>
        <taxon>Oligohymenophorea</taxon>
        <taxon>Peniculida</taxon>
        <taxon>Parameciidae</taxon>
        <taxon>Paramecium</taxon>
    </lineage>
</organism>
<evidence type="ECO:0000259" key="2">
    <source>
        <dbReference type="PROSITE" id="PS51746"/>
    </source>
</evidence>
<evidence type="ECO:0000256" key="1">
    <source>
        <dbReference type="SAM" id="Coils"/>
    </source>
</evidence>
<proteinExistence type="predicted"/>
<dbReference type="CDD" id="cd00143">
    <property type="entry name" value="PP2Cc"/>
    <property type="match status" value="1"/>
</dbReference>
<keyword evidence="1" id="KW-0175">Coiled coil</keyword>
<dbReference type="EMBL" id="CAJJDN010000058">
    <property type="protein sequence ID" value="CAD8092039.1"/>
    <property type="molecule type" value="Genomic_DNA"/>
</dbReference>
<dbReference type="SMART" id="SM00331">
    <property type="entry name" value="PP2C_SIG"/>
    <property type="match status" value="1"/>
</dbReference>
<dbReference type="GO" id="GO:0004722">
    <property type="term" value="F:protein serine/threonine phosphatase activity"/>
    <property type="evidence" value="ECO:0007669"/>
    <property type="project" value="InterPro"/>
</dbReference>
<evidence type="ECO:0000313" key="4">
    <source>
        <dbReference type="Proteomes" id="UP000692954"/>
    </source>
</evidence>
<sequence length="527" mass="60596">MNMLSIEIEVSSSLDPQINEIFKNFYSDFLSKLINRIYQRSIIHYLFRKLLKVIAEIQVDDNLLIKYILQLQIFIFCKILAEFEYLEAIRINRDPIQIIQLYIGILQLAIGFTKQERIKDRFILEGEMIDLFQRVKQLACDNNSNLLEVIFRLEEEYEEIMREKNQELARNIKKQGTWGYFKVIREAMIKKNKQIDYYFQQLQMTHRYSYGYKKSYIETPKRYQYQSMDRLPKLPSITSDAKQSWKVGRKEQSTNLGVMSLPGQLMSGKQKINQDAFIIEKRLNLFGVADGHGVNGERVSGFIRITLPKYIEQSLLDPKETLIKGILQTNNELVNNTKIETVIAGSTLCCGLIKLNKLYVANVGDSRCVIAKQMGNSWQTIELTNDQKPSREDEAIRILKSGGRIAAQQDIYGNQVGPLRVWLKTLNAPGLAMTRAMGDRLGAQAGVIATPEITEYELTNEDKILVFASDGIWEYLTSQEVVSILTSCYDKNISAELAAQKLLNLAVDAWKRNSLARDDITCVVLYL</sequence>
<dbReference type="Proteomes" id="UP000692954">
    <property type="component" value="Unassembled WGS sequence"/>
</dbReference>
<feature type="coiled-coil region" evidence="1">
    <location>
        <begin position="143"/>
        <end position="170"/>
    </location>
</feature>
<evidence type="ECO:0000313" key="3">
    <source>
        <dbReference type="EMBL" id="CAD8092039.1"/>
    </source>
</evidence>
<dbReference type="SMART" id="SM00332">
    <property type="entry name" value="PP2Cc"/>
    <property type="match status" value="1"/>
</dbReference>
<keyword evidence="4" id="KW-1185">Reference proteome</keyword>
<reference evidence="3" key="1">
    <citation type="submission" date="2021-01" db="EMBL/GenBank/DDBJ databases">
        <authorList>
            <consortium name="Genoscope - CEA"/>
            <person name="William W."/>
        </authorList>
    </citation>
    <scope>NUCLEOTIDE SEQUENCE</scope>
</reference>
<name>A0A8S1NKP9_9CILI</name>
<dbReference type="PANTHER" id="PTHR47992">
    <property type="entry name" value="PROTEIN PHOSPHATASE"/>
    <property type="match status" value="1"/>
</dbReference>
<feature type="domain" description="PPM-type phosphatase" evidence="2">
    <location>
        <begin position="255"/>
        <end position="527"/>
    </location>
</feature>